<keyword evidence="2" id="KW-0732">Signal</keyword>
<evidence type="ECO:0000259" key="4">
    <source>
        <dbReference type="Pfam" id="PF12690"/>
    </source>
</evidence>
<evidence type="ECO:0000259" key="3">
    <source>
        <dbReference type="Pfam" id="PF10648"/>
    </source>
</evidence>
<protein>
    <submittedName>
        <fullName evidence="5">BsuPI</fullName>
    </submittedName>
</protein>
<sequence>MKKFLVILLGTLMLLLAACTDDSNNEANGEGKEDQMNEEQSNQEAEVDMEALIDQVAMDATIDTTEDTAAFNFSLVNNGEEPIILGFTSSQKYDIKVTNEEGEEVYSFSADKMFTQQLTTEELAEGDRFDVEETWTGIEEPGEYEATMTFLVNTINDQPIEATPFQVTQKFTIEDKPEGEEEQDGQDTDEDNVPTSEHDGDGQAFRDITVTGENGTYVVKGEARVYEGSFMYSVEDGHNVQVEPTASQVKEGAPSWSSFEIEINIPVDDLPDFGTLTLTLFEESAEDGAPTNVNYIPLETFQSAE</sequence>
<feature type="chain" id="PRO_5038331153" evidence="2">
    <location>
        <begin position="18"/>
        <end position="305"/>
    </location>
</feature>
<feature type="compositionally biased region" description="Acidic residues" evidence="1">
    <location>
        <begin position="177"/>
        <end position="192"/>
    </location>
</feature>
<evidence type="ECO:0000313" key="6">
    <source>
        <dbReference type="Proteomes" id="UP000028868"/>
    </source>
</evidence>
<feature type="region of interest" description="Disordered" evidence="1">
    <location>
        <begin position="175"/>
        <end position="203"/>
    </location>
</feature>
<feature type="signal peptide" evidence="2">
    <location>
        <begin position="1"/>
        <end position="17"/>
    </location>
</feature>
<evidence type="ECO:0000256" key="1">
    <source>
        <dbReference type="SAM" id="MobiDB-lite"/>
    </source>
</evidence>
<comment type="caution">
    <text evidence="5">The sequence shown here is derived from an EMBL/GenBank/DDBJ whole genome shotgun (WGS) entry which is preliminary data.</text>
</comment>
<name>A0A024P7R4_9BACI</name>
<feature type="domain" description="Bacterial spore germination immunoglobulin-like" evidence="3">
    <location>
        <begin position="215"/>
        <end position="289"/>
    </location>
</feature>
<dbReference type="Pfam" id="PF10648">
    <property type="entry name" value="Gmad2"/>
    <property type="match status" value="1"/>
</dbReference>
<proteinExistence type="predicted"/>
<dbReference type="OrthoDB" id="1357684at2"/>
<dbReference type="Gene3D" id="2.60.40.2360">
    <property type="entry name" value="Intracellular proteinase inhibitor BsuPI"/>
    <property type="match status" value="1"/>
</dbReference>
<reference evidence="5 6" key="2">
    <citation type="submission" date="2014-05" db="EMBL/GenBank/DDBJ databases">
        <title>Draft genome sequence of Halobacillus karajensis HK-03.</title>
        <authorList>
            <person name="Khelaifia S."/>
            <person name="Croce O."/>
            <person name="Lagier J.C."/>
            <person name="Raoult D."/>
        </authorList>
    </citation>
    <scope>NUCLEOTIDE SEQUENCE [LARGE SCALE GENOMIC DNA]</scope>
    <source>
        <strain evidence="5 6">HD-03</strain>
    </source>
</reference>
<evidence type="ECO:0000313" key="5">
    <source>
        <dbReference type="EMBL" id="CDQ24883.1"/>
    </source>
</evidence>
<accession>A0A024P7R4</accession>
<feature type="region of interest" description="Disordered" evidence="1">
    <location>
        <begin position="25"/>
        <end position="45"/>
    </location>
</feature>
<dbReference type="RefSeq" id="WP_051744230.1">
    <property type="nucleotide sequence ID" value="NZ_CCDH010000003.1"/>
</dbReference>
<dbReference type="AlphaFoldDB" id="A0A024P7R4"/>
<dbReference type="InterPro" id="IPR038144">
    <property type="entry name" value="IPI"/>
</dbReference>
<keyword evidence="6" id="KW-1185">Reference proteome</keyword>
<organism evidence="5 6">
    <name type="scientific">Halobacillus karajensis</name>
    <dbReference type="NCBI Taxonomy" id="195088"/>
    <lineage>
        <taxon>Bacteria</taxon>
        <taxon>Bacillati</taxon>
        <taxon>Bacillota</taxon>
        <taxon>Bacilli</taxon>
        <taxon>Bacillales</taxon>
        <taxon>Bacillaceae</taxon>
        <taxon>Halobacillus</taxon>
    </lineage>
</organism>
<dbReference type="InterPro" id="IPR020481">
    <property type="entry name" value="Intracell_prot_inh_BsuPI"/>
</dbReference>
<reference evidence="6" key="1">
    <citation type="submission" date="2014-03" db="EMBL/GenBank/DDBJ databases">
        <authorList>
            <person name="Urmite Genomes U."/>
        </authorList>
    </citation>
    <scope>NUCLEOTIDE SEQUENCE [LARGE SCALE GENOMIC DNA]</scope>
    <source>
        <strain evidence="6">HD-03</strain>
    </source>
</reference>
<gene>
    <name evidence="5" type="primary">ipi</name>
    <name evidence="5" type="ORF">BN983_03182</name>
</gene>
<dbReference type="Pfam" id="PF12690">
    <property type="entry name" value="BsuPI"/>
    <property type="match status" value="1"/>
</dbReference>
<dbReference type="InterPro" id="IPR018911">
    <property type="entry name" value="Gmad2_Ig-like_dom"/>
</dbReference>
<dbReference type="EMBL" id="CCDI010000004">
    <property type="protein sequence ID" value="CDQ24883.1"/>
    <property type="molecule type" value="Genomic_DNA"/>
</dbReference>
<feature type="domain" description="Intracellular proteinase inhibitor BsuPI" evidence="4">
    <location>
        <begin position="58"/>
        <end position="153"/>
    </location>
</feature>
<dbReference type="PROSITE" id="PS51257">
    <property type="entry name" value="PROKAR_LIPOPROTEIN"/>
    <property type="match status" value="1"/>
</dbReference>
<dbReference type="Proteomes" id="UP000028868">
    <property type="component" value="Unassembled WGS sequence"/>
</dbReference>
<evidence type="ECO:0000256" key="2">
    <source>
        <dbReference type="SAM" id="SignalP"/>
    </source>
</evidence>